<name>A0AAF0JBP9_9BASI</name>
<evidence type="ECO:0000256" key="2">
    <source>
        <dbReference type="ARBA" id="ARBA00022823"/>
    </source>
</evidence>
<dbReference type="GO" id="GO:0004742">
    <property type="term" value="F:dihydrolipoyllysine-residue acetyltransferase activity"/>
    <property type="evidence" value="ECO:0007669"/>
    <property type="project" value="UniProtKB-EC"/>
</dbReference>
<feature type="domain" description="Lipoyl-binding" evidence="4">
    <location>
        <begin position="36"/>
        <end position="112"/>
    </location>
</feature>
<proteinExistence type="inferred from homology"/>
<dbReference type="EMBL" id="CP119963">
    <property type="protein sequence ID" value="WFD40470.1"/>
    <property type="molecule type" value="Genomic_DNA"/>
</dbReference>
<dbReference type="CDD" id="cd06849">
    <property type="entry name" value="lipoyl_domain"/>
    <property type="match status" value="1"/>
</dbReference>
<accession>A0AAF0JBP9</accession>
<keyword evidence="6" id="KW-0808">Transferase</keyword>
<dbReference type="AlphaFoldDB" id="A0AAF0JBP9"/>
<sequence>MWSVRASPGARLWAAARVAPSVRYAAMSTSAMRLAVHEMTMPAMSPTMDKGNLGNWKLKEGDSFTAGTVMLEVETDKAMMDVEADDDGVLAKILVQSGTKDVEVNKPIALLAEEGDDISNLELPKESEQKDSAPPKESAPKESKSEQASSEPRAQPGHVSFDGPVLPSVIRLANQYGIQNAEKEIKGTGHNGMLTKGDVLAYLGKAKSPYGTAKGKHTKLSDLGAPPH</sequence>
<dbReference type="PROSITE" id="PS50968">
    <property type="entry name" value="BIOTINYL_LIPOYL"/>
    <property type="match status" value="1"/>
</dbReference>
<evidence type="ECO:0000313" key="6">
    <source>
        <dbReference type="EMBL" id="WFD40470.1"/>
    </source>
</evidence>
<dbReference type="EC" id="2.3.1.12" evidence="6"/>
<dbReference type="RefSeq" id="XP_060123367.1">
    <property type="nucleotide sequence ID" value="XM_060267384.1"/>
</dbReference>
<dbReference type="FunFam" id="2.40.50.100:FF:000010">
    <property type="entry name" value="Acetyltransferase component of pyruvate dehydrogenase complex"/>
    <property type="match status" value="1"/>
</dbReference>
<dbReference type="InterPro" id="IPR011053">
    <property type="entry name" value="Single_hybrid_motif"/>
</dbReference>
<dbReference type="Pfam" id="PF02817">
    <property type="entry name" value="E3_binding"/>
    <property type="match status" value="1"/>
</dbReference>
<keyword evidence="6" id="KW-0012">Acyltransferase</keyword>
<dbReference type="InterPro" id="IPR004167">
    <property type="entry name" value="PSBD"/>
</dbReference>
<evidence type="ECO:0000259" key="5">
    <source>
        <dbReference type="PROSITE" id="PS51826"/>
    </source>
</evidence>
<keyword evidence="2" id="KW-0450">Lipoyl</keyword>
<feature type="compositionally biased region" description="Basic and acidic residues" evidence="3">
    <location>
        <begin position="123"/>
        <end position="145"/>
    </location>
</feature>
<dbReference type="PANTHER" id="PTHR23151:SF82">
    <property type="entry name" value="PYRUVATE DEHYDROGENASE COMPLEX PROTEIN X COMPONENT, MITOCHONDRIAL"/>
    <property type="match status" value="1"/>
</dbReference>
<dbReference type="SUPFAM" id="SSF47005">
    <property type="entry name" value="Peripheral subunit-binding domain of 2-oxo acid dehydrogenase complex"/>
    <property type="match status" value="1"/>
</dbReference>
<comment type="similarity">
    <text evidence="1">Belongs to the 2-oxoacid dehydrogenase family.</text>
</comment>
<protein>
    <submittedName>
        <fullName evidence="6">Dihydrolipoyllysine-residue acetyltransferase</fullName>
        <ecNumber evidence="6">2.3.1.12</ecNumber>
    </submittedName>
</protein>
<dbReference type="GO" id="GO:0006086">
    <property type="term" value="P:pyruvate decarboxylation to acetyl-CoA"/>
    <property type="evidence" value="ECO:0007669"/>
    <property type="project" value="InterPro"/>
</dbReference>
<organism evidence="6 7">
    <name type="scientific">Malassezia japonica</name>
    <dbReference type="NCBI Taxonomy" id="223818"/>
    <lineage>
        <taxon>Eukaryota</taxon>
        <taxon>Fungi</taxon>
        <taxon>Dikarya</taxon>
        <taxon>Basidiomycota</taxon>
        <taxon>Ustilaginomycotina</taxon>
        <taxon>Malasseziomycetes</taxon>
        <taxon>Malasseziales</taxon>
        <taxon>Malasseziaceae</taxon>
        <taxon>Malassezia</taxon>
    </lineage>
</organism>
<feature type="domain" description="Peripheral subunit-binding (PSBD)" evidence="5">
    <location>
        <begin position="164"/>
        <end position="203"/>
    </location>
</feature>
<dbReference type="PROSITE" id="PS51826">
    <property type="entry name" value="PSBD"/>
    <property type="match status" value="1"/>
</dbReference>
<evidence type="ECO:0000259" key="4">
    <source>
        <dbReference type="PROSITE" id="PS50968"/>
    </source>
</evidence>
<dbReference type="Pfam" id="PF00364">
    <property type="entry name" value="Biotin_lipoyl"/>
    <property type="match status" value="1"/>
</dbReference>
<dbReference type="GO" id="GO:0045254">
    <property type="term" value="C:pyruvate dehydrogenase complex"/>
    <property type="evidence" value="ECO:0007669"/>
    <property type="project" value="InterPro"/>
</dbReference>
<evidence type="ECO:0000256" key="1">
    <source>
        <dbReference type="ARBA" id="ARBA00007317"/>
    </source>
</evidence>
<dbReference type="Gene3D" id="4.10.320.10">
    <property type="entry name" value="E3-binding domain"/>
    <property type="match status" value="1"/>
</dbReference>
<evidence type="ECO:0000256" key="3">
    <source>
        <dbReference type="SAM" id="MobiDB-lite"/>
    </source>
</evidence>
<dbReference type="InterPro" id="IPR036625">
    <property type="entry name" value="E3-bd_dom_sf"/>
</dbReference>
<gene>
    <name evidence="6" type="primary">PDX1</name>
    <name evidence="6" type="ORF">MJAP1_003456</name>
</gene>
<dbReference type="PANTHER" id="PTHR23151">
    <property type="entry name" value="DIHYDROLIPOAMIDE ACETYL/SUCCINYL-TRANSFERASE-RELATED"/>
    <property type="match status" value="1"/>
</dbReference>
<dbReference type="GeneID" id="85227107"/>
<dbReference type="InterPro" id="IPR045257">
    <property type="entry name" value="E2/Pdx1"/>
</dbReference>
<evidence type="ECO:0000313" key="7">
    <source>
        <dbReference type="Proteomes" id="UP001217754"/>
    </source>
</evidence>
<feature type="region of interest" description="Disordered" evidence="3">
    <location>
        <begin position="208"/>
        <end position="228"/>
    </location>
</feature>
<reference evidence="6" key="1">
    <citation type="submission" date="2023-03" db="EMBL/GenBank/DDBJ databases">
        <title>Mating type loci evolution in Malassezia.</title>
        <authorList>
            <person name="Coelho M.A."/>
        </authorList>
    </citation>
    <scope>NUCLEOTIDE SEQUENCE</scope>
    <source>
        <strain evidence="6">CBS 9431</strain>
    </source>
</reference>
<dbReference type="InterPro" id="IPR000089">
    <property type="entry name" value="Biotin_lipoyl"/>
</dbReference>
<dbReference type="Proteomes" id="UP001217754">
    <property type="component" value="Chromosome 6"/>
</dbReference>
<feature type="region of interest" description="Disordered" evidence="3">
    <location>
        <begin position="117"/>
        <end position="164"/>
    </location>
</feature>
<keyword evidence="7" id="KW-1185">Reference proteome</keyword>
<dbReference type="Gene3D" id="2.40.50.100">
    <property type="match status" value="1"/>
</dbReference>
<dbReference type="SUPFAM" id="SSF51230">
    <property type="entry name" value="Single hybrid motif"/>
    <property type="match status" value="1"/>
</dbReference>